<name>A0A3M8DVS3_9BACL</name>
<reference evidence="1 2" key="1">
    <citation type="submission" date="2018-10" db="EMBL/GenBank/DDBJ databases">
        <title>Phylogenomics of Brevibacillus.</title>
        <authorList>
            <person name="Dunlap C."/>
        </authorList>
    </citation>
    <scope>NUCLEOTIDE SEQUENCE [LARGE SCALE GENOMIC DNA]</scope>
    <source>
        <strain evidence="1 2">JCM 15716</strain>
    </source>
</reference>
<comment type="caution">
    <text evidence="1">The sequence shown here is derived from an EMBL/GenBank/DDBJ whole genome shotgun (WGS) entry which is preliminary data.</text>
</comment>
<proteinExistence type="predicted"/>
<keyword evidence="2" id="KW-1185">Reference proteome</keyword>
<sequence length="53" mass="6478">MQISLIFFTIIIEKRAKTAETQYAEYLRHKERERIEIENTKLLSQYPSYITRL</sequence>
<dbReference type="AlphaFoldDB" id="A0A3M8DVS3"/>
<evidence type="ECO:0000313" key="1">
    <source>
        <dbReference type="EMBL" id="RNB92270.1"/>
    </source>
</evidence>
<gene>
    <name evidence="1" type="ORF">EDM56_00790</name>
</gene>
<evidence type="ECO:0000313" key="2">
    <source>
        <dbReference type="Proteomes" id="UP000271031"/>
    </source>
</evidence>
<dbReference type="OrthoDB" id="2472173at2"/>
<dbReference type="RefSeq" id="WP_122915976.1">
    <property type="nucleotide sequence ID" value="NZ_RHHQ01000003.1"/>
</dbReference>
<dbReference type="Proteomes" id="UP000271031">
    <property type="component" value="Unassembled WGS sequence"/>
</dbReference>
<dbReference type="EMBL" id="RHHQ01000003">
    <property type="protein sequence ID" value="RNB92270.1"/>
    <property type="molecule type" value="Genomic_DNA"/>
</dbReference>
<protein>
    <submittedName>
        <fullName evidence="1">YrzI family protein</fullName>
    </submittedName>
</protein>
<organism evidence="1 2">
    <name type="scientific">Brevibacillus fluminis</name>
    <dbReference type="NCBI Taxonomy" id="511487"/>
    <lineage>
        <taxon>Bacteria</taxon>
        <taxon>Bacillati</taxon>
        <taxon>Bacillota</taxon>
        <taxon>Bacilli</taxon>
        <taxon>Bacillales</taxon>
        <taxon>Paenibacillaceae</taxon>
        <taxon>Brevibacillus</taxon>
    </lineage>
</organism>
<accession>A0A3M8DVS3</accession>